<dbReference type="PANTHER" id="PTHR30532:SF1">
    <property type="entry name" value="IRON(3+)-HYDROXAMATE-BINDING PROTEIN FHUD"/>
    <property type="match status" value="1"/>
</dbReference>
<keyword evidence="4" id="KW-0408">Iron</keyword>
<gene>
    <name evidence="8" type="ORF">GL286_05290</name>
</gene>
<dbReference type="InterPro" id="IPR002491">
    <property type="entry name" value="ABC_transptr_periplasmic_BD"/>
</dbReference>
<evidence type="ECO:0000259" key="7">
    <source>
        <dbReference type="PROSITE" id="PS50983"/>
    </source>
</evidence>
<dbReference type="AlphaFoldDB" id="A0A6L6JAG6"/>
<keyword evidence="3" id="KW-0813">Transport</keyword>
<feature type="chain" id="PRO_5026838753" evidence="6">
    <location>
        <begin position="22"/>
        <end position="291"/>
    </location>
</feature>
<sequence length="291" mass="31310">MGRRAFISSVAALAAAGSSFAQDAQGPRLAAIDWAMLETAIAIGQMPVAACELIRYRQDEAAEAIPQSVTDLGLRGAPNYELLQLTRPDLILSSPFYIQHEARLRAIAPVLSLPFYVPGEPPVAKTLAATAALAEAVGQPEVAVRVETEAQDRIRSLASRLAPFRDRPVSLINIGDSRHLRAFGFDSLFGDMLGRLGLANAWTDRTQFSFRAPLPIERLADAPEARLIIVGQIPVEAREGVARSVLWRKLPAVAEGRLYQLPEVNAFGGLPSALRFAEMLTGALEAGPQPA</sequence>
<evidence type="ECO:0000256" key="2">
    <source>
        <dbReference type="ARBA" id="ARBA00008814"/>
    </source>
</evidence>
<evidence type="ECO:0000256" key="5">
    <source>
        <dbReference type="ARBA" id="ARBA00022729"/>
    </source>
</evidence>
<organism evidence="8 9">
    <name type="scientific">Paracoccus aestuariivivens</name>
    <dbReference type="NCBI Taxonomy" id="1820333"/>
    <lineage>
        <taxon>Bacteria</taxon>
        <taxon>Pseudomonadati</taxon>
        <taxon>Pseudomonadota</taxon>
        <taxon>Alphaproteobacteria</taxon>
        <taxon>Rhodobacterales</taxon>
        <taxon>Paracoccaceae</taxon>
        <taxon>Paracoccus</taxon>
    </lineage>
</organism>
<evidence type="ECO:0000256" key="1">
    <source>
        <dbReference type="ARBA" id="ARBA00004196"/>
    </source>
</evidence>
<dbReference type="InterPro" id="IPR051313">
    <property type="entry name" value="Bact_iron-sidero_bind"/>
</dbReference>
<dbReference type="Pfam" id="PF01497">
    <property type="entry name" value="Peripla_BP_2"/>
    <property type="match status" value="1"/>
</dbReference>
<comment type="similarity">
    <text evidence="2">Belongs to the bacterial solute-binding protein 8 family.</text>
</comment>
<evidence type="ECO:0000256" key="3">
    <source>
        <dbReference type="ARBA" id="ARBA00022448"/>
    </source>
</evidence>
<feature type="domain" description="Fe/B12 periplasmic-binding" evidence="7">
    <location>
        <begin position="28"/>
        <end position="288"/>
    </location>
</feature>
<feature type="signal peptide" evidence="6">
    <location>
        <begin position="1"/>
        <end position="21"/>
    </location>
</feature>
<keyword evidence="4" id="KW-0406">Ion transport</keyword>
<dbReference type="SUPFAM" id="SSF53807">
    <property type="entry name" value="Helical backbone' metal receptor"/>
    <property type="match status" value="1"/>
</dbReference>
<evidence type="ECO:0000313" key="8">
    <source>
        <dbReference type="EMBL" id="MTH77134.1"/>
    </source>
</evidence>
<name>A0A6L6JAG6_9RHOB</name>
<evidence type="ECO:0000313" key="9">
    <source>
        <dbReference type="Proteomes" id="UP000478183"/>
    </source>
</evidence>
<dbReference type="GO" id="GO:1901678">
    <property type="term" value="P:iron coordination entity transport"/>
    <property type="evidence" value="ECO:0007669"/>
    <property type="project" value="UniProtKB-ARBA"/>
</dbReference>
<dbReference type="RefSeq" id="WP_155094441.1">
    <property type="nucleotide sequence ID" value="NZ_WMIE01000001.1"/>
</dbReference>
<dbReference type="PRINTS" id="PR01715">
    <property type="entry name" value="FERRIBNDNGPP"/>
</dbReference>
<keyword evidence="4" id="KW-0410">Iron transport</keyword>
<accession>A0A6L6JAG6</accession>
<reference evidence="8 9" key="1">
    <citation type="submission" date="2019-11" db="EMBL/GenBank/DDBJ databases">
        <authorList>
            <person name="Dong K."/>
        </authorList>
    </citation>
    <scope>NUCLEOTIDE SEQUENCE [LARGE SCALE GENOMIC DNA]</scope>
    <source>
        <strain evidence="8 9">NBRC 111993</strain>
    </source>
</reference>
<comment type="caution">
    <text evidence="8">The sequence shown here is derived from an EMBL/GenBank/DDBJ whole genome shotgun (WGS) entry which is preliminary data.</text>
</comment>
<dbReference type="CDD" id="cd01146">
    <property type="entry name" value="FhuD"/>
    <property type="match status" value="1"/>
</dbReference>
<dbReference type="Proteomes" id="UP000478183">
    <property type="component" value="Unassembled WGS sequence"/>
</dbReference>
<comment type="subcellular location">
    <subcellularLocation>
        <location evidence="1">Cell envelope</location>
    </subcellularLocation>
</comment>
<keyword evidence="5 6" id="KW-0732">Signal</keyword>
<dbReference type="PROSITE" id="PS50983">
    <property type="entry name" value="FE_B12_PBP"/>
    <property type="match status" value="1"/>
</dbReference>
<evidence type="ECO:0000256" key="6">
    <source>
        <dbReference type="SAM" id="SignalP"/>
    </source>
</evidence>
<dbReference type="OrthoDB" id="8370650at2"/>
<dbReference type="GO" id="GO:0030288">
    <property type="term" value="C:outer membrane-bounded periplasmic space"/>
    <property type="evidence" value="ECO:0007669"/>
    <property type="project" value="TreeGrafter"/>
</dbReference>
<dbReference type="Gene3D" id="3.40.50.1980">
    <property type="entry name" value="Nitrogenase molybdenum iron protein domain"/>
    <property type="match status" value="2"/>
</dbReference>
<keyword evidence="9" id="KW-1185">Reference proteome</keyword>
<proteinExistence type="inferred from homology"/>
<dbReference type="EMBL" id="WMIE01000001">
    <property type="protein sequence ID" value="MTH77134.1"/>
    <property type="molecule type" value="Genomic_DNA"/>
</dbReference>
<dbReference type="PANTHER" id="PTHR30532">
    <property type="entry name" value="IRON III DICITRATE-BINDING PERIPLASMIC PROTEIN"/>
    <property type="match status" value="1"/>
</dbReference>
<protein>
    <submittedName>
        <fullName evidence="8">ABC transporter substrate-binding protein</fullName>
    </submittedName>
</protein>
<evidence type="ECO:0000256" key="4">
    <source>
        <dbReference type="ARBA" id="ARBA00022496"/>
    </source>
</evidence>